<evidence type="ECO:0000313" key="8">
    <source>
        <dbReference type="Proteomes" id="UP000005953"/>
    </source>
</evidence>
<proteinExistence type="inferred from homology"/>
<feature type="domain" description="RecX third three-helical" evidence="6">
    <location>
        <begin position="71"/>
        <end position="113"/>
    </location>
</feature>
<dbReference type="Pfam" id="PF02631">
    <property type="entry name" value="RecX_HTH2"/>
    <property type="match status" value="1"/>
</dbReference>
<dbReference type="PANTHER" id="PTHR33602">
    <property type="entry name" value="REGULATORY PROTEIN RECX FAMILY PROTEIN"/>
    <property type="match status" value="1"/>
</dbReference>
<dbReference type="Proteomes" id="UP000005953">
    <property type="component" value="Unassembled WGS sequence"/>
</dbReference>
<evidence type="ECO:0000256" key="3">
    <source>
        <dbReference type="ARBA" id="ARBA00018111"/>
    </source>
</evidence>
<dbReference type="AlphaFoldDB" id="A4BCJ1"/>
<dbReference type="InterPro" id="IPR053924">
    <property type="entry name" value="RecX_HTH_2nd"/>
</dbReference>
<gene>
    <name evidence="7" type="primary">recX</name>
    <name evidence="7" type="ORF">MED297_13577</name>
</gene>
<dbReference type="InterPro" id="IPR053925">
    <property type="entry name" value="RecX_HTH_3rd"/>
</dbReference>
<reference evidence="7 8" key="1">
    <citation type="submission" date="2006-02" db="EMBL/GenBank/DDBJ databases">
        <authorList>
            <person name="Pinhassi J."/>
            <person name="Pedros-Alio C."/>
            <person name="Ferriera S."/>
            <person name="Johnson J."/>
            <person name="Kravitz S."/>
            <person name="Halpern A."/>
            <person name="Remington K."/>
            <person name="Beeson K."/>
            <person name="Tran B."/>
            <person name="Rogers Y.-H."/>
            <person name="Friedman R."/>
            <person name="Venter J.C."/>
        </authorList>
    </citation>
    <scope>NUCLEOTIDE SEQUENCE [LARGE SCALE GENOMIC DNA]</scope>
    <source>
        <strain evidence="7 8">MED297</strain>
    </source>
</reference>
<dbReference type="InterPro" id="IPR036388">
    <property type="entry name" value="WH-like_DNA-bd_sf"/>
</dbReference>
<evidence type="ECO:0000259" key="5">
    <source>
        <dbReference type="Pfam" id="PF02631"/>
    </source>
</evidence>
<dbReference type="GO" id="GO:0005737">
    <property type="term" value="C:cytoplasm"/>
    <property type="evidence" value="ECO:0007669"/>
    <property type="project" value="UniProtKB-SubCell"/>
</dbReference>
<feature type="domain" description="RecX second three-helical" evidence="5">
    <location>
        <begin position="26"/>
        <end position="60"/>
    </location>
</feature>
<evidence type="ECO:0000313" key="7">
    <source>
        <dbReference type="EMBL" id="EAR10257.1"/>
    </source>
</evidence>
<dbReference type="Gene3D" id="1.10.10.10">
    <property type="entry name" value="Winged helix-like DNA-binding domain superfamily/Winged helix DNA-binding domain"/>
    <property type="match status" value="2"/>
</dbReference>
<dbReference type="EMBL" id="AAOE01000005">
    <property type="protein sequence ID" value="EAR10257.1"/>
    <property type="molecule type" value="Genomic_DNA"/>
</dbReference>
<organism evidence="7 8">
    <name type="scientific">Reinekea blandensis MED297</name>
    <dbReference type="NCBI Taxonomy" id="314283"/>
    <lineage>
        <taxon>Bacteria</taxon>
        <taxon>Pseudomonadati</taxon>
        <taxon>Pseudomonadota</taxon>
        <taxon>Gammaproteobacteria</taxon>
        <taxon>Oceanospirillales</taxon>
        <taxon>Saccharospirillaceae</taxon>
        <taxon>Reinekea</taxon>
    </lineage>
</organism>
<comment type="similarity">
    <text evidence="2">Belongs to the RecX family.</text>
</comment>
<dbReference type="PANTHER" id="PTHR33602:SF1">
    <property type="entry name" value="REGULATORY PROTEIN RECX FAMILY PROTEIN"/>
    <property type="match status" value="1"/>
</dbReference>
<keyword evidence="8" id="KW-1185">Reference proteome</keyword>
<dbReference type="GO" id="GO:0006282">
    <property type="term" value="P:regulation of DNA repair"/>
    <property type="evidence" value="ECO:0007669"/>
    <property type="project" value="InterPro"/>
</dbReference>
<comment type="caution">
    <text evidence="7">The sequence shown here is derived from an EMBL/GenBank/DDBJ whole genome shotgun (WGS) entry which is preliminary data.</text>
</comment>
<evidence type="ECO:0000256" key="1">
    <source>
        <dbReference type="ARBA" id="ARBA00004496"/>
    </source>
</evidence>
<comment type="subcellular location">
    <subcellularLocation>
        <location evidence="1">Cytoplasm</location>
    </subcellularLocation>
</comment>
<dbReference type="InterPro" id="IPR003783">
    <property type="entry name" value="Regulatory_RecX"/>
</dbReference>
<dbReference type="Pfam" id="PF21981">
    <property type="entry name" value="RecX_HTH3"/>
    <property type="match status" value="1"/>
</dbReference>
<evidence type="ECO:0000256" key="2">
    <source>
        <dbReference type="ARBA" id="ARBA00009695"/>
    </source>
</evidence>
<evidence type="ECO:0000256" key="4">
    <source>
        <dbReference type="ARBA" id="ARBA00022490"/>
    </source>
</evidence>
<evidence type="ECO:0000259" key="6">
    <source>
        <dbReference type="Pfam" id="PF21981"/>
    </source>
</evidence>
<sequence>MARKFPEESDQIEAVIARLQEQGLQSDERFTEMWVRSQLMKGRGPIRIVNEARQRGIAERVEQALGSLDHDWFEAALDVAKRKFPNGVSFEQQAKVYRFLSYRGYSSDCIRYVCDTLKQSASD</sequence>
<dbReference type="HOGENOM" id="CLU_066607_3_2_6"/>
<protein>
    <recommendedName>
        <fullName evidence="3">Regulatory protein RecX</fullName>
    </recommendedName>
</protein>
<dbReference type="STRING" id="314283.MED297_13577"/>
<name>A4BCJ1_9GAMM</name>
<keyword evidence="4" id="KW-0963">Cytoplasm</keyword>
<accession>A4BCJ1</accession>